<dbReference type="Proteomes" id="UP000657372">
    <property type="component" value="Unassembled WGS sequence"/>
</dbReference>
<comment type="caution">
    <text evidence="1">The sequence shown here is derived from an EMBL/GenBank/DDBJ whole genome shotgun (WGS) entry which is preliminary data.</text>
</comment>
<keyword evidence="2" id="KW-1185">Reference proteome</keyword>
<organism evidence="1 2">
    <name type="scientific">Herminiimonas contaminans</name>
    <dbReference type="NCBI Taxonomy" id="1111140"/>
    <lineage>
        <taxon>Bacteria</taxon>
        <taxon>Pseudomonadati</taxon>
        <taxon>Pseudomonadota</taxon>
        <taxon>Betaproteobacteria</taxon>
        <taxon>Burkholderiales</taxon>
        <taxon>Oxalobacteraceae</taxon>
        <taxon>Herminiimonas</taxon>
    </lineage>
</organism>
<gene>
    <name evidence="1" type="ORF">IXC47_18380</name>
</gene>
<evidence type="ECO:0000313" key="1">
    <source>
        <dbReference type="EMBL" id="MBF8179653.1"/>
    </source>
</evidence>
<dbReference type="EMBL" id="JADOEL010000023">
    <property type="protein sequence ID" value="MBF8179653.1"/>
    <property type="molecule type" value="Genomic_DNA"/>
</dbReference>
<dbReference type="RefSeq" id="WP_195876636.1">
    <property type="nucleotide sequence ID" value="NZ_JADOEL010000023.1"/>
</dbReference>
<sequence>MNEETIAIENTGDSPKYVGSAVVLPGETRVFPLSEVPVYLRPTVGDQVAAEEEEDDPMAVLLGGTVAKVTEALPNLTAEEYAHVKALETSKEAPRKGLETAFAAEDLRRAALEQ</sequence>
<proteinExistence type="predicted"/>
<name>A0ABS0EZ55_9BURK</name>
<protein>
    <submittedName>
        <fullName evidence="1">Uncharacterized protein</fullName>
    </submittedName>
</protein>
<accession>A0ABS0EZ55</accession>
<evidence type="ECO:0000313" key="2">
    <source>
        <dbReference type="Proteomes" id="UP000657372"/>
    </source>
</evidence>
<reference evidence="1 2" key="1">
    <citation type="submission" date="2020-11" db="EMBL/GenBank/DDBJ databases">
        <title>WGS of Herminiimonas contaminans strain Marseille-Q4544 isolated from planarians Schmidtea mediterranea.</title>
        <authorList>
            <person name="Kangale L."/>
        </authorList>
    </citation>
    <scope>NUCLEOTIDE SEQUENCE [LARGE SCALE GENOMIC DNA]</scope>
    <source>
        <strain evidence="1 2">Marseille-Q4544</strain>
    </source>
</reference>